<dbReference type="PANTHER" id="PTHR42872:SF6">
    <property type="entry name" value="PROTEIN-GLUTAMATE METHYLESTERASE_PROTEIN-GLUTAMINE GLUTAMINASE"/>
    <property type="match status" value="1"/>
</dbReference>
<dbReference type="InterPro" id="IPR001789">
    <property type="entry name" value="Sig_transdc_resp-reg_receiver"/>
</dbReference>
<feature type="domain" description="Response regulatory" evidence="6">
    <location>
        <begin position="10"/>
        <end position="127"/>
    </location>
</feature>
<feature type="active site" evidence="5">
    <location>
        <position position="171"/>
    </location>
</feature>
<dbReference type="NCBIfam" id="NF001965">
    <property type="entry name" value="PRK00742.1"/>
    <property type="match status" value="1"/>
</dbReference>
<evidence type="ECO:0000256" key="1">
    <source>
        <dbReference type="ARBA" id="ARBA00022490"/>
    </source>
</evidence>
<dbReference type="InterPro" id="IPR000673">
    <property type="entry name" value="Sig_transdc_resp-reg_Me-estase"/>
</dbReference>
<evidence type="ECO:0000256" key="2">
    <source>
        <dbReference type="ARBA" id="ARBA00022500"/>
    </source>
</evidence>
<comment type="catalytic activity">
    <reaction evidence="5">
        <text>L-glutaminyl-[protein] + H2O = L-glutamyl-[protein] + NH4(+)</text>
        <dbReference type="Rhea" id="RHEA:16441"/>
        <dbReference type="Rhea" id="RHEA-COMP:10207"/>
        <dbReference type="Rhea" id="RHEA-COMP:10208"/>
        <dbReference type="ChEBI" id="CHEBI:15377"/>
        <dbReference type="ChEBI" id="CHEBI:28938"/>
        <dbReference type="ChEBI" id="CHEBI:29973"/>
        <dbReference type="ChEBI" id="CHEBI:30011"/>
        <dbReference type="EC" id="3.5.1.44"/>
    </reaction>
</comment>
<dbReference type="CDD" id="cd17541">
    <property type="entry name" value="REC_CheB-like"/>
    <property type="match status" value="1"/>
</dbReference>
<dbReference type="SUPFAM" id="SSF52172">
    <property type="entry name" value="CheY-like"/>
    <property type="match status" value="1"/>
</dbReference>
<dbReference type="RefSeq" id="WP_179370725.1">
    <property type="nucleotide sequence ID" value="NZ_CP026995.1"/>
</dbReference>
<comment type="catalytic activity">
    <reaction evidence="4 5">
        <text>[protein]-L-glutamate 5-O-methyl ester + H2O = L-glutamyl-[protein] + methanol + H(+)</text>
        <dbReference type="Rhea" id="RHEA:23236"/>
        <dbReference type="Rhea" id="RHEA-COMP:10208"/>
        <dbReference type="Rhea" id="RHEA-COMP:10311"/>
        <dbReference type="ChEBI" id="CHEBI:15377"/>
        <dbReference type="ChEBI" id="CHEBI:15378"/>
        <dbReference type="ChEBI" id="CHEBI:17790"/>
        <dbReference type="ChEBI" id="CHEBI:29973"/>
        <dbReference type="ChEBI" id="CHEBI:82795"/>
        <dbReference type="EC" id="3.1.1.61"/>
    </reaction>
</comment>
<evidence type="ECO:0000256" key="4">
    <source>
        <dbReference type="ARBA" id="ARBA00048267"/>
    </source>
</evidence>
<reference evidence="8 9" key="1">
    <citation type="submission" date="2018-02" db="EMBL/GenBank/DDBJ databases">
        <title>Complete genome of Nitrosopumilus ureaphilus PS0.</title>
        <authorList>
            <person name="Qin W."/>
            <person name="Zheng Y."/>
            <person name="Stahl D.A."/>
        </authorList>
    </citation>
    <scope>NUCLEOTIDE SEQUENCE [LARGE SCALE GENOMIC DNA]</scope>
    <source>
        <strain evidence="8 9">PS0</strain>
    </source>
</reference>
<dbReference type="PROSITE" id="PS50110">
    <property type="entry name" value="RESPONSE_REGULATORY"/>
    <property type="match status" value="1"/>
</dbReference>
<dbReference type="PROSITE" id="PS50122">
    <property type="entry name" value="CHEB"/>
    <property type="match status" value="1"/>
</dbReference>
<dbReference type="HAMAP" id="MF_00099">
    <property type="entry name" value="CheB_chemtxs"/>
    <property type="match status" value="1"/>
</dbReference>
<evidence type="ECO:0000256" key="3">
    <source>
        <dbReference type="ARBA" id="ARBA00022801"/>
    </source>
</evidence>
<protein>
    <recommendedName>
        <fullName evidence="5">Protein-glutamate methylesterase/protein-glutamine glutaminase</fullName>
        <ecNumber evidence="5">3.1.1.61</ecNumber>
        <ecNumber evidence="5">3.5.1.44</ecNumber>
    </recommendedName>
</protein>
<dbReference type="EC" id="3.1.1.61" evidence="5"/>
<dbReference type="EMBL" id="CP026995">
    <property type="protein sequence ID" value="QLH06863.1"/>
    <property type="molecule type" value="Genomic_DNA"/>
</dbReference>
<dbReference type="SMART" id="SM00448">
    <property type="entry name" value="REC"/>
    <property type="match status" value="1"/>
</dbReference>
<evidence type="ECO:0000313" key="8">
    <source>
        <dbReference type="EMBL" id="QLH06863.1"/>
    </source>
</evidence>
<keyword evidence="5" id="KW-0597">Phosphoprotein</keyword>
<organism evidence="8 9">
    <name type="scientific">Nitrosopumilus ureiphilus</name>
    <dbReference type="NCBI Taxonomy" id="1470067"/>
    <lineage>
        <taxon>Archaea</taxon>
        <taxon>Nitrososphaerota</taxon>
        <taxon>Nitrososphaeria</taxon>
        <taxon>Nitrosopumilales</taxon>
        <taxon>Nitrosopumilaceae</taxon>
        <taxon>Nitrosopumilus</taxon>
    </lineage>
</organism>
<dbReference type="InterPro" id="IPR035909">
    <property type="entry name" value="CheB_C"/>
</dbReference>
<comment type="subcellular location">
    <subcellularLocation>
        <location evidence="5">Cytoplasm</location>
    </subcellularLocation>
</comment>
<evidence type="ECO:0000259" key="6">
    <source>
        <dbReference type="PROSITE" id="PS50110"/>
    </source>
</evidence>
<dbReference type="SUPFAM" id="SSF52738">
    <property type="entry name" value="Methylesterase CheB, C-terminal domain"/>
    <property type="match status" value="1"/>
</dbReference>
<keyword evidence="1 5" id="KW-0963">Cytoplasm</keyword>
<comment type="PTM">
    <text evidence="5">Phosphorylated by CheA. Phosphorylation of the N-terminal regulatory domain activates the methylesterase activity.</text>
</comment>
<dbReference type="GO" id="GO:0008984">
    <property type="term" value="F:protein-glutamate methylesterase activity"/>
    <property type="evidence" value="ECO:0007669"/>
    <property type="project" value="UniProtKB-UniRule"/>
</dbReference>
<dbReference type="GO" id="GO:0005737">
    <property type="term" value="C:cytoplasm"/>
    <property type="evidence" value="ECO:0007669"/>
    <property type="project" value="UniProtKB-SubCell"/>
</dbReference>
<dbReference type="InterPro" id="IPR011006">
    <property type="entry name" value="CheY-like_superfamily"/>
</dbReference>
<dbReference type="GO" id="GO:0050568">
    <property type="term" value="F:protein-glutamine glutaminase activity"/>
    <property type="evidence" value="ECO:0007669"/>
    <property type="project" value="UniProtKB-UniRule"/>
</dbReference>
<evidence type="ECO:0000259" key="7">
    <source>
        <dbReference type="PROSITE" id="PS50122"/>
    </source>
</evidence>
<dbReference type="Pfam" id="PF01339">
    <property type="entry name" value="CheB_methylest"/>
    <property type="match status" value="1"/>
</dbReference>
<dbReference type="Gene3D" id="3.40.50.2300">
    <property type="match status" value="1"/>
</dbReference>
<dbReference type="GeneID" id="56067848"/>
<keyword evidence="9" id="KW-1185">Reference proteome</keyword>
<feature type="active site" evidence="5">
    <location>
        <position position="291"/>
    </location>
</feature>
<dbReference type="GO" id="GO:0006935">
    <property type="term" value="P:chemotaxis"/>
    <property type="evidence" value="ECO:0007669"/>
    <property type="project" value="UniProtKB-UniRule"/>
</dbReference>
<keyword evidence="2 5" id="KW-0145">Chemotaxis</keyword>
<dbReference type="KEGG" id="nue:C5F50_07085"/>
<dbReference type="Proteomes" id="UP000509478">
    <property type="component" value="Chromosome"/>
</dbReference>
<dbReference type="PIRSF" id="PIRSF000876">
    <property type="entry name" value="RR_chemtxs_CheB"/>
    <property type="match status" value="1"/>
</dbReference>
<proteinExistence type="inferred from homology"/>
<name>A0A7D5RE72_9ARCH</name>
<accession>A0A7D5RE72</accession>
<evidence type="ECO:0000313" key="9">
    <source>
        <dbReference type="Proteomes" id="UP000509478"/>
    </source>
</evidence>
<dbReference type="GO" id="GO:0000156">
    <property type="term" value="F:phosphorelay response regulator activity"/>
    <property type="evidence" value="ECO:0007669"/>
    <property type="project" value="InterPro"/>
</dbReference>
<feature type="modified residue" description="4-aspartylphosphate" evidence="5">
    <location>
        <position position="60"/>
    </location>
</feature>
<comment type="function">
    <text evidence="5">Involved in chemotaxis. Part of a chemotaxis signal transduction system that modulates chemotaxis in response to various stimuli. Catalyzes the demethylation of specific methylglutamate residues introduced into the chemoreceptors (methyl-accepting chemotaxis proteins or MCP) by CheR. Also mediates the irreversible deamidation of specific glutamine residues to glutamic acid.</text>
</comment>
<feature type="domain" description="CheB-type methylesterase" evidence="7">
    <location>
        <begin position="159"/>
        <end position="349"/>
    </location>
</feature>
<comment type="domain">
    <text evidence="5">Contains a C-terminal catalytic domain, and an N-terminal region which modulates catalytic activity.</text>
</comment>
<sequence>MLDQQLKPIKVCIVNDSNLVRKYLSDLISLDGIEVIYTAIDGEDALSKISAKKPDVILLDLEMPKMDGLTFIEEMVKSGTLFPTIIVSSFSQDDSKLVLDALENGAVDFVSIQEGSQNEKKLQNTLITKIKIAHKSDPFQLIQQNIGSLKPKRKIIPRTDTSERLVVIGTSTGGPGTVQKVLNDLSTEIQAGILLVQHMPKGFTKQFAYRLSKNTGFIVREAEEGDIIKDGEVLVAPGDFHMVVQPNRKIHLDSSEKRFGVRPSVNMTMISASEVYGANLVGVILTGMGHDGGFGMKSIKKRGGHTIVQNKETSVIFGMPKAVIDLDAADHVLSLDEIPGKIFEEVQNLVR</sequence>
<dbReference type="PANTHER" id="PTHR42872">
    <property type="entry name" value="PROTEIN-GLUTAMATE METHYLESTERASE/PROTEIN-GLUTAMINE GLUTAMINASE"/>
    <property type="match status" value="1"/>
</dbReference>
<dbReference type="EC" id="3.5.1.44" evidence="5"/>
<dbReference type="OrthoDB" id="2857at2157"/>
<feature type="active site" evidence="5">
    <location>
        <position position="198"/>
    </location>
</feature>
<dbReference type="Gene3D" id="3.40.50.180">
    <property type="entry name" value="Methylesterase CheB, C-terminal domain"/>
    <property type="match status" value="1"/>
</dbReference>
<gene>
    <name evidence="5" type="primary">cheB</name>
    <name evidence="8" type="ORF">C5F50_07085</name>
</gene>
<dbReference type="CDD" id="cd16432">
    <property type="entry name" value="CheB_Rec"/>
    <property type="match status" value="1"/>
</dbReference>
<dbReference type="AlphaFoldDB" id="A0A7D5RE72"/>
<dbReference type="InterPro" id="IPR008248">
    <property type="entry name" value="CheB-like"/>
</dbReference>
<evidence type="ECO:0000256" key="5">
    <source>
        <dbReference type="HAMAP-Rule" id="MF_00099"/>
    </source>
</evidence>
<keyword evidence="3 5" id="KW-0378">Hydrolase</keyword>
<comment type="similarity">
    <text evidence="5">Belongs to the CheB family.</text>
</comment>
<dbReference type="Pfam" id="PF00072">
    <property type="entry name" value="Response_reg"/>
    <property type="match status" value="1"/>
</dbReference>